<dbReference type="GO" id="GO:0000166">
    <property type="term" value="F:nucleotide binding"/>
    <property type="evidence" value="ECO:0007669"/>
    <property type="project" value="UniProtKB-KW"/>
</dbReference>
<dbReference type="SUPFAM" id="SSF51735">
    <property type="entry name" value="NAD(P)-binding Rossmann-fold domains"/>
    <property type="match status" value="1"/>
</dbReference>
<evidence type="ECO:0000256" key="6">
    <source>
        <dbReference type="PIRSR" id="PIRSR000188-2"/>
    </source>
</evidence>
<dbReference type="InterPro" id="IPR006096">
    <property type="entry name" value="Glu/Leu/Phe/Val/Trp_DH_C"/>
</dbReference>
<name>A0A154QE12_9GAMM</name>
<dbReference type="FunFam" id="3.40.50.10860:FF:000010">
    <property type="entry name" value="Leucine dehydrogenase"/>
    <property type="match status" value="1"/>
</dbReference>
<dbReference type="PRINTS" id="PR00082">
    <property type="entry name" value="GLFDHDRGNASE"/>
</dbReference>
<evidence type="ECO:0000256" key="4">
    <source>
        <dbReference type="ARBA" id="ARBA00023027"/>
    </source>
</evidence>
<dbReference type="AlphaFoldDB" id="A0A154QE12"/>
<feature type="active site" description="Proton donor/acceptor" evidence="5">
    <location>
        <position position="79"/>
    </location>
</feature>
<dbReference type="InterPro" id="IPR046346">
    <property type="entry name" value="Aminoacid_DH-like_N_sf"/>
</dbReference>
<dbReference type="Pfam" id="PF02812">
    <property type="entry name" value="ELFV_dehydrog_N"/>
    <property type="match status" value="1"/>
</dbReference>
<evidence type="ECO:0000256" key="7">
    <source>
        <dbReference type="RuleBase" id="RU004417"/>
    </source>
</evidence>
<dbReference type="InterPro" id="IPR033524">
    <property type="entry name" value="Glu/Leu/Phe/Val_DH_AS"/>
</dbReference>
<dbReference type="InterPro" id="IPR006095">
    <property type="entry name" value="Glu/Leu/Phe/Val/Trp_DH"/>
</dbReference>
<comment type="function">
    <text evidence="1">Catalyzes the reversible oxidative deamination of glutamate to alpha-ketoglutarate and ammonia.</text>
</comment>
<proteinExistence type="inferred from homology"/>
<dbReference type="GeneID" id="72427269"/>
<dbReference type="Gene3D" id="3.40.50.720">
    <property type="entry name" value="NAD(P)-binding Rossmann-like Domain"/>
    <property type="match status" value="1"/>
</dbReference>
<comment type="caution">
    <text evidence="9">The sequence shown here is derived from an EMBL/GenBank/DDBJ whole genome shotgun (WGS) entry which is preliminary data.</text>
</comment>
<dbReference type="InterPro" id="IPR006097">
    <property type="entry name" value="Glu/Leu/Phe/Val/Trp_DH_dimer"/>
</dbReference>
<dbReference type="SUPFAM" id="SSF53223">
    <property type="entry name" value="Aminoacid dehydrogenase-like, N-terminal domain"/>
    <property type="match status" value="1"/>
</dbReference>
<keyword evidence="10" id="KW-1185">Reference proteome</keyword>
<keyword evidence="6" id="KW-0547">Nucleotide-binding</keyword>
<evidence type="ECO:0000313" key="10">
    <source>
        <dbReference type="Proteomes" id="UP000076131"/>
    </source>
</evidence>
<dbReference type="InterPro" id="IPR036291">
    <property type="entry name" value="NAD(P)-bd_dom_sf"/>
</dbReference>
<dbReference type="SMART" id="SM00839">
    <property type="entry name" value="ELFV_dehydrog"/>
    <property type="match status" value="1"/>
</dbReference>
<dbReference type="PANTHER" id="PTHR42722:SF1">
    <property type="entry name" value="VALINE DEHYDROGENASE"/>
    <property type="match status" value="1"/>
</dbReference>
<evidence type="ECO:0000256" key="1">
    <source>
        <dbReference type="ARBA" id="ARBA00003868"/>
    </source>
</evidence>
<evidence type="ECO:0000313" key="9">
    <source>
        <dbReference type="EMBL" id="KZC22475.1"/>
    </source>
</evidence>
<dbReference type="PANTHER" id="PTHR42722">
    <property type="entry name" value="LEUCINE DEHYDROGENASE"/>
    <property type="match status" value="1"/>
</dbReference>
<evidence type="ECO:0000256" key="3">
    <source>
        <dbReference type="ARBA" id="ARBA00023002"/>
    </source>
</evidence>
<evidence type="ECO:0000256" key="2">
    <source>
        <dbReference type="ARBA" id="ARBA00006382"/>
    </source>
</evidence>
<dbReference type="PROSITE" id="PS00074">
    <property type="entry name" value="GLFV_DEHYDROGENASE"/>
    <property type="match status" value="1"/>
</dbReference>
<dbReference type="eggNOG" id="COG0334">
    <property type="taxonomic scope" value="Bacteria"/>
</dbReference>
<dbReference type="RefSeq" id="WP_007511915.1">
    <property type="nucleotide sequence ID" value="NZ_LVJS01000099.1"/>
</dbReference>
<dbReference type="PIRSF" id="PIRSF000188">
    <property type="entry name" value="Phe_leu_dh"/>
    <property type="match status" value="1"/>
</dbReference>
<evidence type="ECO:0000259" key="8">
    <source>
        <dbReference type="SMART" id="SM00839"/>
    </source>
</evidence>
<keyword evidence="4 6" id="KW-0520">NAD</keyword>
<dbReference type="Proteomes" id="UP000076131">
    <property type="component" value="Unassembled WGS sequence"/>
</dbReference>
<protein>
    <submittedName>
        <fullName evidence="9">Leucine dehydrogenase</fullName>
    </submittedName>
</protein>
<sequence>MIFETIANTGHEEVVFCHNKDAGLKAIIAIHNTVLGPALGGLRMWPYKTEQEAVNDVLRLSRGMTFKNAVAGLNLGGGKAVIIGDPSKDKSEALFRAFGRFVNSLNGRYITAEDVGIDVNDMEYVFRETEYVTGVHQVHGGSGDPSPFTAYGSLQGLMAALQFKHGNEDVGKYSYAVQGAGHVGGEFIKLLREQGAKVFVTDINKEAVQRCVDELGCEAVGLDEIYDVDADVYSPCALGGTLNEQTIDRIKAKIICGPANNQLATDAIGDELNRRGVLYAPDYAVNAGGVMNVSLEIDGYNRERAMRMMRTIYYNLGRIFEISKTENIPTYKAADRLAEERISAIGKLKLSHMGNGGTRFQGRMRGQ</sequence>
<dbReference type="Gene3D" id="3.40.50.10860">
    <property type="entry name" value="Leucine Dehydrogenase, chain A, domain 1"/>
    <property type="match status" value="1"/>
</dbReference>
<dbReference type="GO" id="GO:0016639">
    <property type="term" value="F:oxidoreductase activity, acting on the CH-NH2 group of donors, NAD or NADP as acceptor"/>
    <property type="evidence" value="ECO:0007669"/>
    <property type="project" value="InterPro"/>
</dbReference>
<accession>A0A154QE12</accession>
<dbReference type="STRING" id="416169.RHOFW104T7_00535"/>
<reference evidence="9 10" key="1">
    <citation type="journal article" date="2016" name="MBio">
        <title>Lateral Gene Transfer in a Heavy Metal-Contaminated-Groundwater Microbial Community.</title>
        <authorList>
            <person name="Hemme C.L."/>
            <person name="Green S.J."/>
            <person name="Rishishwar L."/>
            <person name="Prakash O."/>
            <person name="Pettenato A."/>
            <person name="Chakraborty R."/>
            <person name="Deutschbauer A.M."/>
            <person name="Van Nostrand J.D."/>
            <person name="Wu L."/>
            <person name="He Z."/>
            <person name="Jordan I.K."/>
            <person name="Hazen T.C."/>
            <person name="Arkin A.P."/>
            <person name="Kostka J.E."/>
            <person name="Zhou J."/>
        </authorList>
    </citation>
    <scope>NUCLEOTIDE SEQUENCE [LARGE SCALE GENOMIC DNA]</scope>
    <source>
        <strain evidence="9 10">FW104-T7</strain>
    </source>
</reference>
<comment type="similarity">
    <text evidence="2 7">Belongs to the Glu/Leu/Phe/Val dehydrogenases family.</text>
</comment>
<evidence type="ECO:0000256" key="5">
    <source>
        <dbReference type="PIRSR" id="PIRSR000188-1"/>
    </source>
</evidence>
<dbReference type="EMBL" id="LVJS01000099">
    <property type="protein sequence ID" value="KZC22475.1"/>
    <property type="molecule type" value="Genomic_DNA"/>
</dbReference>
<gene>
    <name evidence="9" type="ORF">RHOFW104T7_00535</name>
</gene>
<dbReference type="GO" id="GO:0006520">
    <property type="term" value="P:amino acid metabolic process"/>
    <property type="evidence" value="ECO:0007669"/>
    <property type="project" value="InterPro"/>
</dbReference>
<dbReference type="CDD" id="cd01075">
    <property type="entry name" value="NAD_bind_Leu_Phe_Val_DH"/>
    <property type="match status" value="1"/>
</dbReference>
<keyword evidence="3 7" id="KW-0560">Oxidoreductase</keyword>
<feature type="domain" description="Glutamate/phenylalanine/leucine/valine/L-tryptophan dehydrogenase C-terminal" evidence="8">
    <location>
        <begin position="143"/>
        <end position="350"/>
    </location>
</feature>
<organism evidence="9 10">
    <name type="scientific">Rhodanobacter thiooxydans</name>
    <dbReference type="NCBI Taxonomy" id="416169"/>
    <lineage>
        <taxon>Bacteria</taxon>
        <taxon>Pseudomonadati</taxon>
        <taxon>Pseudomonadota</taxon>
        <taxon>Gammaproteobacteria</taxon>
        <taxon>Lysobacterales</taxon>
        <taxon>Rhodanobacteraceae</taxon>
        <taxon>Rhodanobacter</taxon>
    </lineage>
</organism>
<dbReference type="InterPro" id="IPR016211">
    <property type="entry name" value="Glu/Phe/Leu/Val/Trp_DH_bac/arc"/>
</dbReference>
<feature type="binding site" evidence="6">
    <location>
        <begin position="179"/>
        <end position="184"/>
    </location>
    <ligand>
        <name>NAD(+)</name>
        <dbReference type="ChEBI" id="CHEBI:57540"/>
    </ligand>
</feature>
<dbReference type="Pfam" id="PF00208">
    <property type="entry name" value="ELFV_dehydrog"/>
    <property type="match status" value="1"/>
</dbReference>